<feature type="transmembrane region" description="Helical" evidence="5">
    <location>
        <begin position="70"/>
        <end position="91"/>
    </location>
</feature>
<evidence type="ECO:0000256" key="5">
    <source>
        <dbReference type="SAM" id="Phobius"/>
    </source>
</evidence>
<evidence type="ECO:0000256" key="2">
    <source>
        <dbReference type="ARBA" id="ARBA00022692"/>
    </source>
</evidence>
<sequence>MGWLILGVLLWSGAHLMRRLAPGLRARLGEGPGKGVIALASLIGIVLMVIGYGDAAYVPVYQPPAFLRHLNWLLMLLAVILINLQFSRGVLRTKLRHPMLNAVKTWAIAHLLVRGDLASIILFGGLFAWALANMILINRQQPEWTRPPRGPWWGDAIYVVISVVVYVVVVYIHGWLGPSPFGGM</sequence>
<protein>
    <submittedName>
        <fullName evidence="7">NnrU family protein</fullName>
    </submittedName>
</protein>
<feature type="transmembrane region" description="Helical" evidence="5">
    <location>
        <begin position="111"/>
        <end position="136"/>
    </location>
</feature>
<gene>
    <name evidence="7" type="ORF">GZA08_03110</name>
</gene>
<evidence type="ECO:0000256" key="3">
    <source>
        <dbReference type="ARBA" id="ARBA00022989"/>
    </source>
</evidence>
<comment type="caution">
    <text evidence="7">The sequence shown here is derived from an EMBL/GenBank/DDBJ whole genome shotgun (WGS) entry which is preliminary data.</text>
</comment>
<dbReference type="GO" id="GO:0016020">
    <property type="term" value="C:membrane"/>
    <property type="evidence" value="ECO:0007669"/>
    <property type="project" value="UniProtKB-SubCell"/>
</dbReference>
<keyword evidence="8" id="KW-1185">Reference proteome</keyword>
<comment type="subcellular location">
    <subcellularLocation>
        <location evidence="1">Membrane</location>
        <topology evidence="1">Multi-pass membrane protein</topology>
    </subcellularLocation>
</comment>
<dbReference type="Proteomes" id="UP000474757">
    <property type="component" value="Unassembled WGS sequence"/>
</dbReference>
<keyword evidence="3 5" id="KW-1133">Transmembrane helix</keyword>
<dbReference type="InterPro" id="IPR009915">
    <property type="entry name" value="NnrU_dom"/>
</dbReference>
<dbReference type="EMBL" id="JAAGAB010000001">
    <property type="protein sequence ID" value="NDU99959.1"/>
    <property type="molecule type" value="Genomic_DNA"/>
</dbReference>
<evidence type="ECO:0000256" key="1">
    <source>
        <dbReference type="ARBA" id="ARBA00004141"/>
    </source>
</evidence>
<feature type="transmembrane region" description="Helical" evidence="5">
    <location>
        <begin position="36"/>
        <end position="58"/>
    </location>
</feature>
<keyword evidence="4 5" id="KW-0472">Membrane</keyword>
<reference evidence="7 8" key="1">
    <citation type="submission" date="2020-02" db="EMBL/GenBank/DDBJ databases">
        <title>Pseudoroseicyclus tamarix, sp. nov., isolated from offshore sediment of a Tamarix chinensis forest.</title>
        <authorList>
            <person name="Gai Y."/>
        </authorList>
    </citation>
    <scope>NUCLEOTIDE SEQUENCE [LARGE SCALE GENOMIC DNA]</scope>
    <source>
        <strain evidence="7 8">CLL3-39</strain>
    </source>
</reference>
<organism evidence="7 8">
    <name type="scientific">Pseudoroseicyclus tamaricis</name>
    <dbReference type="NCBI Taxonomy" id="2705421"/>
    <lineage>
        <taxon>Bacteria</taxon>
        <taxon>Pseudomonadati</taxon>
        <taxon>Pseudomonadota</taxon>
        <taxon>Alphaproteobacteria</taxon>
        <taxon>Rhodobacterales</taxon>
        <taxon>Paracoccaceae</taxon>
        <taxon>Pseudoroseicyclus</taxon>
    </lineage>
</organism>
<dbReference type="AlphaFoldDB" id="A0A6B2JPN0"/>
<evidence type="ECO:0000313" key="8">
    <source>
        <dbReference type="Proteomes" id="UP000474757"/>
    </source>
</evidence>
<feature type="domain" description="NnrU" evidence="6">
    <location>
        <begin position="4"/>
        <end position="177"/>
    </location>
</feature>
<evidence type="ECO:0000313" key="7">
    <source>
        <dbReference type="EMBL" id="NDU99959.1"/>
    </source>
</evidence>
<proteinExistence type="predicted"/>
<keyword evidence="2 5" id="KW-0812">Transmembrane</keyword>
<dbReference type="RefSeq" id="WP_163889865.1">
    <property type="nucleotide sequence ID" value="NZ_JAAFYS010000001.1"/>
</dbReference>
<feature type="transmembrane region" description="Helical" evidence="5">
    <location>
        <begin position="156"/>
        <end position="176"/>
    </location>
</feature>
<evidence type="ECO:0000256" key="4">
    <source>
        <dbReference type="ARBA" id="ARBA00023136"/>
    </source>
</evidence>
<name>A0A6B2JPN0_9RHOB</name>
<dbReference type="Pfam" id="PF07298">
    <property type="entry name" value="NnrU"/>
    <property type="match status" value="1"/>
</dbReference>
<evidence type="ECO:0000259" key="6">
    <source>
        <dbReference type="Pfam" id="PF07298"/>
    </source>
</evidence>
<accession>A0A6B2JPN0</accession>